<dbReference type="GO" id="GO:0005829">
    <property type="term" value="C:cytosol"/>
    <property type="evidence" value="ECO:0007669"/>
    <property type="project" value="TreeGrafter"/>
</dbReference>
<proteinExistence type="inferred from homology"/>
<evidence type="ECO:0000313" key="7">
    <source>
        <dbReference type="EMBL" id="OOZ40544.1"/>
    </source>
</evidence>
<sequence>MRIVVALGGNALLRRGEPLTAENQRRNIRTAAEVLAPIAREHELVISHGNGPQVGLLALQSAAYKPEEIYPLDILGAETEGMIGYMIEQELSNLLPADGHCATLLTQIEVDPNDPAFTRPTKPIGPVYKEREAQSLASSRGWSVAPDGDWYRRVVPSPRPRRILELGIIELLISKGIIVICAGGGGIPTVLREDGTLIGVEAVIDKDLASSLLAQELNADMLLMLTDVDAVYKNWGKPNSCPIKQISPQAIRELSFEPGSMAPKVEAAIEFVEKTDGISGIGALKDAQAIIRGEAGTVITRDAIETPAGIE</sequence>
<keyword evidence="8" id="KW-1185">Reference proteome</keyword>
<dbReference type="FunFam" id="3.40.1160.10:FF:000007">
    <property type="entry name" value="Carbamate kinase"/>
    <property type="match status" value="1"/>
</dbReference>
<dbReference type="EMBL" id="MPRK01000085">
    <property type="protein sequence ID" value="OOZ40544.1"/>
    <property type="molecule type" value="Genomic_DNA"/>
</dbReference>
<dbReference type="PIRSF" id="PIRSF000723">
    <property type="entry name" value="Carbamate_kin"/>
    <property type="match status" value="1"/>
</dbReference>
<evidence type="ECO:0000256" key="3">
    <source>
        <dbReference type="ARBA" id="ARBA00022777"/>
    </source>
</evidence>
<dbReference type="Pfam" id="PF00696">
    <property type="entry name" value="AA_kinase"/>
    <property type="match status" value="1"/>
</dbReference>
<dbReference type="PRINTS" id="PR01469">
    <property type="entry name" value="CARBMTKINASE"/>
</dbReference>
<reference evidence="7 8" key="1">
    <citation type="submission" date="2016-11" db="EMBL/GenBank/DDBJ databases">
        <title>Mixed transmission modes and dynamic genome evolution in an obligate animal-bacterial symbiosis.</title>
        <authorList>
            <person name="Russell S.L."/>
            <person name="Corbett-Detig R.B."/>
            <person name="Cavanaugh C.M."/>
        </authorList>
    </citation>
    <scope>NUCLEOTIDE SEQUENCE [LARGE SCALE GENOMIC DNA]</scope>
    <source>
        <strain evidence="7">Sp-SM6</strain>
    </source>
</reference>
<keyword evidence="3 5" id="KW-0418">Kinase</keyword>
<dbReference type="PANTHER" id="PTHR30409">
    <property type="entry name" value="CARBAMATE KINASE"/>
    <property type="match status" value="1"/>
</dbReference>
<dbReference type="CDD" id="cd04235">
    <property type="entry name" value="AAK_CK"/>
    <property type="match status" value="1"/>
</dbReference>
<evidence type="ECO:0000256" key="1">
    <source>
        <dbReference type="ARBA" id="ARBA00011066"/>
    </source>
</evidence>
<dbReference type="RefSeq" id="WP_078476861.1">
    <property type="nucleotide sequence ID" value="NZ_MPRK01000085.1"/>
</dbReference>
<gene>
    <name evidence="7" type="ORF">BOW52_05720</name>
</gene>
<name>A0A1T2L659_9GAMM</name>
<organism evidence="7 8">
    <name type="scientific">Solemya elarraichensis gill symbiont</name>
    <dbReference type="NCBI Taxonomy" id="1918949"/>
    <lineage>
        <taxon>Bacteria</taxon>
        <taxon>Pseudomonadati</taxon>
        <taxon>Pseudomonadota</taxon>
        <taxon>Gammaproteobacteria</taxon>
        <taxon>sulfur-oxidizing symbionts</taxon>
    </lineage>
</organism>
<evidence type="ECO:0000313" key="8">
    <source>
        <dbReference type="Proteomes" id="UP000190198"/>
    </source>
</evidence>
<dbReference type="InterPro" id="IPR003964">
    <property type="entry name" value="Carb_kinase"/>
</dbReference>
<comment type="similarity">
    <text evidence="1 5">Belongs to the carbamate kinase family.</text>
</comment>
<evidence type="ECO:0000259" key="6">
    <source>
        <dbReference type="Pfam" id="PF00696"/>
    </source>
</evidence>
<dbReference type="NCBIfam" id="NF009007">
    <property type="entry name" value="PRK12352.1"/>
    <property type="match status" value="1"/>
</dbReference>
<dbReference type="GO" id="GO:0008804">
    <property type="term" value="F:carbamate kinase activity"/>
    <property type="evidence" value="ECO:0007669"/>
    <property type="project" value="UniProtKB-UniRule"/>
</dbReference>
<dbReference type="Proteomes" id="UP000190198">
    <property type="component" value="Unassembled WGS sequence"/>
</dbReference>
<feature type="domain" description="Aspartate/glutamate/uridylate kinase" evidence="6">
    <location>
        <begin position="1"/>
        <end position="274"/>
    </location>
</feature>
<dbReference type="NCBIfam" id="TIGR00746">
    <property type="entry name" value="arcC"/>
    <property type="match status" value="1"/>
</dbReference>
<dbReference type="AlphaFoldDB" id="A0A1T2L659"/>
<evidence type="ECO:0000256" key="4">
    <source>
        <dbReference type="NCBIfam" id="TIGR00746"/>
    </source>
</evidence>
<dbReference type="NCBIfam" id="NF009008">
    <property type="entry name" value="PRK12354.1"/>
    <property type="match status" value="1"/>
</dbReference>
<keyword evidence="2 5" id="KW-0808">Transferase</keyword>
<evidence type="ECO:0000256" key="5">
    <source>
        <dbReference type="PIRNR" id="PIRNR000723"/>
    </source>
</evidence>
<dbReference type="Gene3D" id="3.40.1160.10">
    <property type="entry name" value="Acetylglutamate kinase-like"/>
    <property type="match status" value="1"/>
</dbReference>
<accession>A0A1T2L659</accession>
<dbReference type="InterPro" id="IPR001048">
    <property type="entry name" value="Asp/Glu/Uridylate_kinase"/>
</dbReference>
<protein>
    <recommendedName>
        <fullName evidence="4 5">Carbamate kinase</fullName>
    </recommendedName>
</protein>
<dbReference type="SUPFAM" id="SSF53633">
    <property type="entry name" value="Carbamate kinase-like"/>
    <property type="match status" value="1"/>
</dbReference>
<dbReference type="GO" id="GO:0019546">
    <property type="term" value="P:L-arginine deiminase pathway"/>
    <property type="evidence" value="ECO:0007669"/>
    <property type="project" value="TreeGrafter"/>
</dbReference>
<dbReference type="PANTHER" id="PTHR30409:SF1">
    <property type="entry name" value="CARBAMATE KINASE-RELATED"/>
    <property type="match status" value="1"/>
</dbReference>
<dbReference type="OrthoDB" id="9766717at2"/>
<evidence type="ECO:0000256" key="2">
    <source>
        <dbReference type="ARBA" id="ARBA00022679"/>
    </source>
</evidence>
<comment type="caution">
    <text evidence="7">The sequence shown here is derived from an EMBL/GenBank/DDBJ whole genome shotgun (WGS) entry which is preliminary data.</text>
</comment>
<dbReference type="InterPro" id="IPR036393">
    <property type="entry name" value="AceGlu_kinase-like_sf"/>
</dbReference>